<keyword evidence="1" id="KW-0732">Signal</keyword>
<keyword evidence="3" id="KW-1185">Reference proteome</keyword>
<dbReference type="Pfam" id="PF09912">
    <property type="entry name" value="DUF2141"/>
    <property type="match status" value="1"/>
</dbReference>
<proteinExistence type="predicted"/>
<name>A0A7X4GJ69_9SPHN</name>
<dbReference type="InterPro" id="IPR018673">
    <property type="entry name" value="DUF2141"/>
</dbReference>
<gene>
    <name evidence="2" type="ORF">GR702_17770</name>
</gene>
<feature type="chain" id="PRO_5030864329" evidence="1">
    <location>
        <begin position="37"/>
        <end position="178"/>
    </location>
</feature>
<comment type="caution">
    <text evidence="2">The sequence shown here is derived from an EMBL/GenBank/DDBJ whole genome shotgun (WGS) entry which is preliminary data.</text>
</comment>
<evidence type="ECO:0000256" key="1">
    <source>
        <dbReference type="SAM" id="SignalP"/>
    </source>
</evidence>
<sequence>MTTTTSRGSTAMPYRLSAVLAAVAAVGLTAPVPALAQGRAEYRDEIRNDMSRCTSDKGPALMVTVDGVKASSGKVRVQSYRATAGEWLQKGKWLSRIEVPARAGTMTFCVPLPASGTYAIAVRHDVNGNGGTDIRTDGGAMSNNPPINIFNLGKPSYSKVGVPVGRGVKTIRVQMKYM</sequence>
<dbReference type="RefSeq" id="WP_160987054.1">
    <property type="nucleotide sequence ID" value="NZ_WVTD01000017.1"/>
</dbReference>
<feature type="signal peptide" evidence="1">
    <location>
        <begin position="1"/>
        <end position="36"/>
    </location>
</feature>
<protein>
    <submittedName>
        <fullName evidence="2">DUF2141 domain-containing protein</fullName>
    </submittedName>
</protein>
<accession>A0A7X4GJ69</accession>
<dbReference type="AlphaFoldDB" id="A0A7X4GJ69"/>
<evidence type="ECO:0000313" key="2">
    <source>
        <dbReference type="EMBL" id="MYL99612.1"/>
    </source>
</evidence>
<dbReference type="EMBL" id="WVTD01000017">
    <property type="protein sequence ID" value="MYL99612.1"/>
    <property type="molecule type" value="Genomic_DNA"/>
</dbReference>
<reference evidence="2 3" key="1">
    <citation type="submission" date="2019-12" db="EMBL/GenBank/DDBJ databases">
        <authorList>
            <person name="Feng G."/>
            <person name="Zhu H."/>
        </authorList>
    </citation>
    <scope>NUCLEOTIDE SEQUENCE [LARGE SCALE GENOMIC DNA]</scope>
    <source>
        <strain evidence="2 3">FGD1</strain>
    </source>
</reference>
<evidence type="ECO:0000313" key="3">
    <source>
        <dbReference type="Proteomes" id="UP000465810"/>
    </source>
</evidence>
<organism evidence="2 3">
    <name type="scientific">Novosphingobium silvae</name>
    <dbReference type="NCBI Taxonomy" id="2692619"/>
    <lineage>
        <taxon>Bacteria</taxon>
        <taxon>Pseudomonadati</taxon>
        <taxon>Pseudomonadota</taxon>
        <taxon>Alphaproteobacteria</taxon>
        <taxon>Sphingomonadales</taxon>
        <taxon>Sphingomonadaceae</taxon>
        <taxon>Novosphingobium</taxon>
    </lineage>
</organism>
<dbReference type="Proteomes" id="UP000465810">
    <property type="component" value="Unassembled WGS sequence"/>
</dbReference>